<dbReference type="Pfam" id="PF13520">
    <property type="entry name" value="AA_permease_2"/>
    <property type="match status" value="1"/>
</dbReference>
<feature type="transmembrane region" description="Helical" evidence="6">
    <location>
        <begin position="416"/>
        <end position="437"/>
    </location>
</feature>
<evidence type="ECO:0000256" key="4">
    <source>
        <dbReference type="ARBA" id="ARBA00022989"/>
    </source>
</evidence>
<evidence type="ECO:0000256" key="6">
    <source>
        <dbReference type="SAM" id="Phobius"/>
    </source>
</evidence>
<evidence type="ECO:0000256" key="3">
    <source>
        <dbReference type="ARBA" id="ARBA00022692"/>
    </source>
</evidence>
<protein>
    <recommendedName>
        <fullName evidence="9">Amino acid permease</fullName>
    </recommendedName>
</protein>
<dbReference type="EMBL" id="KB822721">
    <property type="protein sequence ID" value="ETN39870.1"/>
    <property type="molecule type" value="Genomic_DNA"/>
</dbReference>
<evidence type="ECO:0008006" key="9">
    <source>
        <dbReference type="Google" id="ProtNLM"/>
    </source>
</evidence>
<keyword evidence="2" id="KW-0813">Transport</keyword>
<feature type="transmembrane region" description="Helical" evidence="6">
    <location>
        <begin position="267"/>
        <end position="288"/>
    </location>
</feature>
<feature type="transmembrane region" description="Helical" evidence="6">
    <location>
        <begin position="139"/>
        <end position="156"/>
    </location>
</feature>
<dbReference type="InterPro" id="IPR002293">
    <property type="entry name" value="AA/rel_permease1"/>
</dbReference>
<sequence>MGGTFQNAFNAGGPVTLSFGWIGVTLCALCVAGSLAEMCSSMPTNGGQYSWTGMLSTEKWAPITSWITGWIQLVGVLALGSTGLLFAAQYIMGIAVILNPSYTSERWQMVLVMYMIAILITLVNIYAVKILPYLTTASLVWSVVGFLVTIIVLLVVTPEKNSAKYVFTSYVNYSGYTENGIAVIIGLLQSFWGMLCYDAPAHMAEEMHNPAVDAPRAMITTVIVGGITGWVFLISVLFCVGDIESVLGTATGVPFVQIWYDSTISDAGIIVLGLFQIICASLAALMLLTEGSRTVHAFARDHGLPFSATWSQVSPRLNVPVHAILLSIAVQCVLCAIYFGTTTGFYALTSVATIGFYVSYLMPILVLLIRGRHVLKPGPFTLGRLGLPANLISVTFLTFGIIFFCIPSGVPVTAASMNYTIVVLSAVAIISAASWFMGGNKAYVPPRELGIHHGIHHHT</sequence>
<feature type="transmembrane region" description="Helical" evidence="6">
    <location>
        <begin position="319"/>
        <end position="339"/>
    </location>
</feature>
<evidence type="ECO:0000256" key="5">
    <source>
        <dbReference type="ARBA" id="ARBA00023136"/>
    </source>
</evidence>
<dbReference type="InParanoid" id="W2RUA9"/>
<feature type="transmembrane region" description="Helical" evidence="6">
    <location>
        <begin position="389"/>
        <end position="410"/>
    </location>
</feature>
<feature type="transmembrane region" description="Helical" evidence="6">
    <location>
        <begin position="20"/>
        <end position="39"/>
    </location>
</feature>
<feature type="transmembrane region" description="Helical" evidence="6">
    <location>
        <begin position="107"/>
        <end position="127"/>
    </location>
</feature>
<keyword evidence="3 6" id="KW-0812">Transmembrane</keyword>
<dbReference type="PIRSF" id="PIRSF006060">
    <property type="entry name" value="AA_transporter"/>
    <property type="match status" value="1"/>
</dbReference>
<dbReference type="AlphaFoldDB" id="W2RUA9"/>
<dbReference type="GO" id="GO:0022857">
    <property type="term" value="F:transmembrane transporter activity"/>
    <property type="evidence" value="ECO:0007669"/>
    <property type="project" value="InterPro"/>
</dbReference>
<keyword evidence="8" id="KW-1185">Reference proteome</keyword>
<gene>
    <name evidence="7" type="ORF">HMPREF1541_06096</name>
</gene>
<feature type="transmembrane region" description="Helical" evidence="6">
    <location>
        <begin position="60"/>
        <end position="87"/>
    </location>
</feature>
<dbReference type="PANTHER" id="PTHR45649:SF8">
    <property type="entry name" value="PERMEASE, PUTATIVE-RELATED"/>
    <property type="match status" value="1"/>
</dbReference>
<evidence type="ECO:0000313" key="8">
    <source>
        <dbReference type="Proteomes" id="UP000030752"/>
    </source>
</evidence>
<organism evidence="7 8">
    <name type="scientific">Cyphellophora europaea (strain CBS 101466)</name>
    <name type="common">Phialophora europaea</name>
    <dbReference type="NCBI Taxonomy" id="1220924"/>
    <lineage>
        <taxon>Eukaryota</taxon>
        <taxon>Fungi</taxon>
        <taxon>Dikarya</taxon>
        <taxon>Ascomycota</taxon>
        <taxon>Pezizomycotina</taxon>
        <taxon>Eurotiomycetes</taxon>
        <taxon>Chaetothyriomycetidae</taxon>
        <taxon>Chaetothyriales</taxon>
        <taxon>Cyphellophoraceae</taxon>
        <taxon>Cyphellophora</taxon>
    </lineage>
</organism>
<evidence type="ECO:0000256" key="2">
    <source>
        <dbReference type="ARBA" id="ARBA00022448"/>
    </source>
</evidence>
<name>W2RUA9_CYPE1</name>
<dbReference type="GO" id="GO:0016020">
    <property type="term" value="C:membrane"/>
    <property type="evidence" value="ECO:0007669"/>
    <property type="project" value="UniProtKB-SubCell"/>
</dbReference>
<evidence type="ECO:0000313" key="7">
    <source>
        <dbReference type="EMBL" id="ETN39870.1"/>
    </source>
</evidence>
<evidence type="ECO:0000256" key="1">
    <source>
        <dbReference type="ARBA" id="ARBA00004141"/>
    </source>
</evidence>
<dbReference type="Gene3D" id="1.20.1740.10">
    <property type="entry name" value="Amino acid/polyamine transporter I"/>
    <property type="match status" value="1"/>
</dbReference>
<feature type="transmembrane region" description="Helical" evidence="6">
    <location>
        <begin position="345"/>
        <end position="369"/>
    </location>
</feature>
<dbReference type="VEuPathDB" id="FungiDB:HMPREF1541_06096"/>
<dbReference type="STRING" id="1220924.W2RUA9"/>
<dbReference type="PANTHER" id="PTHR45649">
    <property type="entry name" value="AMINO-ACID PERMEASE BAT1"/>
    <property type="match status" value="1"/>
</dbReference>
<reference evidence="7 8" key="1">
    <citation type="submission" date="2013-03" db="EMBL/GenBank/DDBJ databases">
        <title>The Genome Sequence of Phialophora europaea CBS 101466.</title>
        <authorList>
            <consortium name="The Broad Institute Genomics Platform"/>
            <person name="Cuomo C."/>
            <person name="de Hoog S."/>
            <person name="Gorbushina A."/>
            <person name="Walker B."/>
            <person name="Young S.K."/>
            <person name="Zeng Q."/>
            <person name="Gargeya S."/>
            <person name="Fitzgerald M."/>
            <person name="Haas B."/>
            <person name="Abouelleil A."/>
            <person name="Allen A.W."/>
            <person name="Alvarado L."/>
            <person name="Arachchi H.M."/>
            <person name="Berlin A.M."/>
            <person name="Chapman S.B."/>
            <person name="Gainer-Dewar J."/>
            <person name="Goldberg J."/>
            <person name="Griggs A."/>
            <person name="Gujja S."/>
            <person name="Hansen M."/>
            <person name="Howarth C."/>
            <person name="Imamovic A."/>
            <person name="Ireland A."/>
            <person name="Larimer J."/>
            <person name="McCowan C."/>
            <person name="Murphy C."/>
            <person name="Pearson M."/>
            <person name="Poon T.W."/>
            <person name="Priest M."/>
            <person name="Roberts A."/>
            <person name="Saif S."/>
            <person name="Shea T."/>
            <person name="Sisk P."/>
            <person name="Sykes S."/>
            <person name="Wortman J."/>
            <person name="Nusbaum C."/>
            <person name="Birren B."/>
        </authorList>
    </citation>
    <scope>NUCLEOTIDE SEQUENCE [LARGE SCALE GENOMIC DNA]</scope>
    <source>
        <strain evidence="7 8">CBS 101466</strain>
    </source>
</reference>
<dbReference type="GeneID" id="19973435"/>
<dbReference type="OrthoDB" id="3257095at2759"/>
<keyword evidence="5 6" id="KW-0472">Membrane</keyword>
<feature type="transmembrane region" description="Helical" evidence="6">
    <location>
        <begin position="217"/>
        <end position="238"/>
    </location>
</feature>
<proteinExistence type="predicted"/>
<dbReference type="Proteomes" id="UP000030752">
    <property type="component" value="Unassembled WGS sequence"/>
</dbReference>
<feature type="transmembrane region" description="Helical" evidence="6">
    <location>
        <begin position="176"/>
        <end position="197"/>
    </location>
</feature>
<keyword evidence="4 6" id="KW-1133">Transmembrane helix</keyword>
<comment type="subcellular location">
    <subcellularLocation>
        <location evidence="1">Membrane</location>
        <topology evidence="1">Multi-pass membrane protein</topology>
    </subcellularLocation>
</comment>
<accession>W2RUA9</accession>
<dbReference type="eggNOG" id="KOG1289">
    <property type="taxonomic scope" value="Eukaryota"/>
</dbReference>
<dbReference type="RefSeq" id="XP_008718655.1">
    <property type="nucleotide sequence ID" value="XM_008720433.1"/>
</dbReference>
<dbReference type="HOGENOM" id="CLU_004495_2_2_1"/>